<organism evidence="2 3">
    <name type="scientific">Candidatus Acidianus copahuensis</name>
    <dbReference type="NCBI Taxonomy" id="1160895"/>
    <lineage>
        <taxon>Archaea</taxon>
        <taxon>Thermoproteota</taxon>
        <taxon>Thermoprotei</taxon>
        <taxon>Sulfolobales</taxon>
        <taxon>Sulfolobaceae</taxon>
        <taxon>Acidianus</taxon>
    </lineage>
</organism>
<name>A0A031LS10_9CREN</name>
<feature type="transmembrane region" description="Helical" evidence="1">
    <location>
        <begin position="227"/>
        <end position="247"/>
    </location>
</feature>
<reference evidence="2 3" key="1">
    <citation type="submission" date="2014-03" db="EMBL/GenBank/DDBJ databases">
        <title>Draft genome sequence of the novel thermoacidophilic archaea Acidianus copahuensis ALE1 strain, isolated from Copahue volcanic area in Neuquen Argentina.</title>
        <authorList>
            <person name="Urbieta M.S."/>
            <person name="Rascovan N."/>
            <person name="Castro C."/>
            <person name="Revale S."/>
            <person name="Giaveno M.A."/>
            <person name="Vazquez M.P."/>
            <person name="Donati E.R."/>
        </authorList>
    </citation>
    <scope>NUCLEOTIDE SEQUENCE [LARGE SCALE GENOMIC DNA]</scope>
    <source>
        <strain evidence="2 3">ALE1</strain>
    </source>
</reference>
<protein>
    <recommendedName>
        <fullName evidence="4">Membrane protein 6-pyruvoyl-tetrahydropterin synthase-related domain-containing protein</fullName>
    </recommendedName>
</protein>
<evidence type="ECO:0000256" key="1">
    <source>
        <dbReference type="SAM" id="Phobius"/>
    </source>
</evidence>
<keyword evidence="1" id="KW-0812">Transmembrane</keyword>
<feature type="transmembrane region" description="Helical" evidence="1">
    <location>
        <begin position="254"/>
        <end position="272"/>
    </location>
</feature>
<proteinExistence type="predicted"/>
<comment type="caution">
    <text evidence="2">The sequence shown here is derived from an EMBL/GenBank/DDBJ whole genome shotgun (WGS) entry which is preliminary data.</text>
</comment>
<evidence type="ECO:0000313" key="3">
    <source>
        <dbReference type="Proteomes" id="UP000024332"/>
    </source>
</evidence>
<accession>A0A031LS10</accession>
<feature type="transmembrane region" description="Helical" evidence="1">
    <location>
        <begin position="69"/>
        <end position="85"/>
    </location>
</feature>
<feature type="transmembrane region" description="Helical" evidence="1">
    <location>
        <begin position="97"/>
        <end position="115"/>
    </location>
</feature>
<feature type="transmembrane region" description="Helical" evidence="1">
    <location>
        <begin position="190"/>
        <end position="215"/>
    </location>
</feature>
<dbReference type="RefSeq" id="WP_048098775.1">
    <property type="nucleotide sequence ID" value="NZ_JFZT01000017.1"/>
</dbReference>
<feature type="transmembrane region" description="Helical" evidence="1">
    <location>
        <begin position="43"/>
        <end position="62"/>
    </location>
</feature>
<dbReference type="Proteomes" id="UP000024332">
    <property type="component" value="Unassembled WGS sequence"/>
</dbReference>
<keyword evidence="1" id="KW-0472">Membrane</keyword>
<dbReference type="STRING" id="1160895.CM19_02255"/>
<dbReference type="EMBL" id="JFZT01000017">
    <property type="protein sequence ID" value="EZQ11157.1"/>
    <property type="molecule type" value="Genomic_DNA"/>
</dbReference>
<evidence type="ECO:0008006" key="4">
    <source>
        <dbReference type="Google" id="ProtNLM"/>
    </source>
</evidence>
<keyword evidence="3" id="KW-1185">Reference proteome</keyword>
<dbReference type="AlphaFoldDB" id="A0A031LS10"/>
<feature type="transmembrane region" description="Helical" evidence="1">
    <location>
        <begin position="12"/>
        <end position="31"/>
    </location>
</feature>
<feature type="transmembrane region" description="Helical" evidence="1">
    <location>
        <begin position="314"/>
        <end position="331"/>
    </location>
</feature>
<keyword evidence="1" id="KW-1133">Transmembrane helix</keyword>
<feature type="transmembrane region" description="Helical" evidence="1">
    <location>
        <begin position="159"/>
        <end position="178"/>
    </location>
</feature>
<feature type="transmembrane region" description="Helical" evidence="1">
    <location>
        <begin position="515"/>
        <end position="533"/>
    </location>
</feature>
<sequence length="562" mass="64328">MRRNIIFPLFSVALYLTIFRSLFFVRAFYITDTEPSPMHIRDFVYSFPSLNGYLYNVLNLIAWNSPEKILTIIPFIIGSISFYFTAKHFKASEWKAWLLSLIFMLNPGTALIFELGDSPGILFAYSLLPLIFWAGYNLAQDPSPRNFFILSGLIAMDNFVYFEGFIFSFVVLLPIVFLSKQKLKFTSYMMISLFLGFLTEANEELLLYMIAVPSYHVVSLNFDYFKLYYYEIGYVSLYLAIYTLLTLKQKKEVLTLNLTAFIVLTLWSLFFIDNLNIPIINAVLLTFTTFQSKMILFINGLLSFSMIFIKDWKVVLLGIILLSISNYPSIYDGGMQNTAYSIITFNAKNHSVPTGLFGVENFIYNHSKQFFYIGIPPYLILGKTPLYSDLLPNVVEISNFSSTYLASYGIKYVVTTEKINQANLTLVYTSGQFMVYNVDNFKSVAHSNDSYLNVSVTPYKIIVKGNGSEAYFINPSINGPSGLWNTTRNGLYLVIPMKNGIGIITNLEPKLNAELMNIDYIAIFIIVLGIIISKKSIINKLTHLFQIKVNKTIRFLRKVEKR</sequence>
<evidence type="ECO:0000313" key="2">
    <source>
        <dbReference type="EMBL" id="EZQ11157.1"/>
    </source>
</evidence>
<gene>
    <name evidence="2" type="ORF">CM19_02255</name>
</gene>
<feature type="transmembrane region" description="Helical" evidence="1">
    <location>
        <begin position="278"/>
        <end position="302"/>
    </location>
</feature>
<dbReference type="OrthoDB" id="42055at2157"/>
<feature type="transmembrane region" description="Helical" evidence="1">
    <location>
        <begin position="122"/>
        <end position="139"/>
    </location>
</feature>